<protein>
    <submittedName>
        <fullName evidence="1">Uncharacterized protein</fullName>
    </submittedName>
</protein>
<proteinExistence type="predicted"/>
<reference evidence="1" key="1">
    <citation type="journal article" date="2021" name="PeerJ">
        <title>Extensive microbial diversity within the chicken gut microbiome revealed by metagenomics and culture.</title>
        <authorList>
            <person name="Gilroy R."/>
            <person name="Ravi A."/>
            <person name="Getino M."/>
            <person name="Pursley I."/>
            <person name="Horton D.L."/>
            <person name="Alikhan N.F."/>
            <person name="Baker D."/>
            <person name="Gharbi K."/>
            <person name="Hall N."/>
            <person name="Watson M."/>
            <person name="Adriaenssens E.M."/>
            <person name="Foster-Nyarko E."/>
            <person name="Jarju S."/>
            <person name="Secka A."/>
            <person name="Antonio M."/>
            <person name="Oren A."/>
            <person name="Chaudhuri R.R."/>
            <person name="La Ragione R."/>
            <person name="Hildebrand F."/>
            <person name="Pallen M.J."/>
        </authorList>
    </citation>
    <scope>NUCLEOTIDE SEQUENCE</scope>
    <source>
        <strain evidence="1">5933</strain>
    </source>
</reference>
<dbReference type="AlphaFoldDB" id="A0A9D2Q4Q6"/>
<dbReference type="Proteomes" id="UP000823918">
    <property type="component" value="Unassembled WGS sequence"/>
</dbReference>
<gene>
    <name evidence="1" type="ORF">H9698_01475</name>
</gene>
<name>A0A9D2Q4Q6_9FIRM</name>
<evidence type="ECO:0000313" key="2">
    <source>
        <dbReference type="Proteomes" id="UP000823918"/>
    </source>
</evidence>
<evidence type="ECO:0000313" key="1">
    <source>
        <dbReference type="EMBL" id="HJC71451.1"/>
    </source>
</evidence>
<dbReference type="EMBL" id="DWWA01000008">
    <property type="protein sequence ID" value="HJC71451.1"/>
    <property type="molecule type" value="Genomic_DNA"/>
</dbReference>
<comment type="caution">
    <text evidence="1">The sequence shown here is derived from an EMBL/GenBank/DDBJ whole genome shotgun (WGS) entry which is preliminary data.</text>
</comment>
<reference evidence="1" key="2">
    <citation type="submission" date="2021-04" db="EMBL/GenBank/DDBJ databases">
        <authorList>
            <person name="Gilroy R."/>
        </authorList>
    </citation>
    <scope>NUCLEOTIDE SEQUENCE</scope>
    <source>
        <strain evidence="1">5933</strain>
    </source>
</reference>
<accession>A0A9D2Q4Q6</accession>
<organism evidence="1 2">
    <name type="scientific">Candidatus Ruthenibacterium merdavium</name>
    <dbReference type="NCBI Taxonomy" id="2838752"/>
    <lineage>
        <taxon>Bacteria</taxon>
        <taxon>Bacillati</taxon>
        <taxon>Bacillota</taxon>
        <taxon>Clostridia</taxon>
        <taxon>Eubacteriales</taxon>
        <taxon>Oscillospiraceae</taxon>
        <taxon>Ruthenibacterium</taxon>
    </lineage>
</organism>
<sequence length="93" mass="11035">MYEVSAKTPCAVLTGFYDFRCYLLYSTPFRGEKARSGIYALCGKIRFFLYTLRMKANKNKLKSQIFPAKRKKQAFWPLKQNFFKKTLAFPRKK</sequence>